<dbReference type="AlphaFoldDB" id="A0A2J9VKX7"/>
<sequence>MKSLGVFNSKESNTIIIFDNIVGRLEKIVLFIIPILLGFMSILISYSVITRYFFSAPSNLSEELLRFSLIWLGLLGAAACVSKGLHLNLPILLDSVGERARNRLNIINGLIVIIFGFVLSYGGYIASLRNLGQISPMLQVPVGLLQSVIVFLGVLIALFQTNHLIKQSKMFNYTFQDTLFSISVVILASISLYAIFTSDMFINLLDENVELMSTVVLFLSFFTFLFIGTPIAIGLAISGVLTLGLQIDAVNLIVTSSEKLFNGLDSFGFLALPFFVLAGNIMNQAGIAKRLLDLAMLLGKSIPGNLWQSNIIANMMFGALSGSSLAAATAIGAIVAPMAKEKGYDNAMTTVVNAASAPSGMLIPPTGVFIVFSLITGGGASIAALFLAGYIPGVIMGLCVMIPCYVYAKRNHYPVDNSKHEFKKILQIFTRAIPSLALIFIVIGGIIGGVFTATEGAGIAVLYSFLLAIVYRSLTLKGFFEVLRNTALTSSIVLFLIACSGLMSWSMTFADIPTLIGETLVTISDNKYVVLLLINITLLVVGTFMDLTPAMLIFTPIFYPIAISLGVDPVHFGVIMTYNLCLGVVTPPVGTVLFVACSITGEKITNTFRPLMPIFIMQAIGLLLVTYLPELSLFLPNLFKL</sequence>
<feature type="transmembrane region" description="Helical" evidence="9">
    <location>
        <begin position="486"/>
        <end position="508"/>
    </location>
</feature>
<feature type="domain" description="Tripartite ATP-independent periplasmic transporters DctQ component" evidence="10">
    <location>
        <begin position="40"/>
        <end position="167"/>
    </location>
</feature>
<evidence type="ECO:0000313" key="13">
    <source>
        <dbReference type="Proteomes" id="UP000053748"/>
    </source>
</evidence>
<evidence type="ECO:0000256" key="5">
    <source>
        <dbReference type="ARBA" id="ARBA00022692"/>
    </source>
</evidence>
<feature type="transmembrane region" description="Helical" evidence="9">
    <location>
        <begin position="351"/>
        <end position="375"/>
    </location>
</feature>
<dbReference type="RefSeq" id="WP_000838367.1">
    <property type="nucleotide sequence ID" value="NZ_CAWMSS010000002.1"/>
</dbReference>
<feature type="transmembrane region" description="Helical" evidence="9">
    <location>
        <begin position="428"/>
        <end position="451"/>
    </location>
</feature>
<dbReference type="PANTHER" id="PTHR33362">
    <property type="entry name" value="SIALIC ACID TRAP TRANSPORTER PERMEASE PROTEIN SIAT-RELATED"/>
    <property type="match status" value="1"/>
</dbReference>
<evidence type="ECO:0000256" key="2">
    <source>
        <dbReference type="ARBA" id="ARBA00022448"/>
    </source>
</evidence>
<evidence type="ECO:0000256" key="9">
    <source>
        <dbReference type="SAM" id="Phobius"/>
    </source>
</evidence>
<dbReference type="STRING" id="674.VM_17745"/>
<dbReference type="InterPro" id="IPR055348">
    <property type="entry name" value="DctQ"/>
</dbReference>
<feature type="transmembrane region" description="Helical" evidence="9">
    <location>
        <begin position="576"/>
        <end position="599"/>
    </location>
</feature>
<keyword evidence="6 9" id="KW-1133">Transmembrane helix</keyword>
<evidence type="ECO:0000256" key="4">
    <source>
        <dbReference type="ARBA" id="ARBA00022519"/>
    </source>
</evidence>
<keyword evidence="2 8" id="KW-0813">Transport</keyword>
<feature type="transmembrane region" description="Helical" evidence="9">
    <location>
        <begin position="105"/>
        <end position="126"/>
    </location>
</feature>
<dbReference type="NCBIfam" id="TIGR00786">
    <property type="entry name" value="dctM"/>
    <property type="match status" value="1"/>
</dbReference>
<comment type="subcellular location">
    <subcellularLocation>
        <location evidence="1 8">Cell inner membrane</location>
        <topology evidence="1 8">Multi-pass membrane protein</topology>
    </subcellularLocation>
</comment>
<keyword evidence="13" id="KW-1185">Reference proteome</keyword>
<keyword evidence="3" id="KW-1003">Cell membrane</keyword>
<feature type="transmembrane region" description="Helical" evidence="9">
    <location>
        <begin position="266"/>
        <end position="287"/>
    </location>
</feature>
<feature type="transmembrane region" description="Helical" evidence="9">
    <location>
        <begin position="611"/>
        <end position="629"/>
    </location>
</feature>
<evidence type="ECO:0000256" key="8">
    <source>
        <dbReference type="RuleBase" id="RU369079"/>
    </source>
</evidence>
<comment type="caution">
    <text evidence="12">The sequence shown here is derived from an EMBL/GenBank/DDBJ whole genome shotgun (WGS) entry which is preliminary data.</text>
</comment>
<dbReference type="GO" id="GO:0022857">
    <property type="term" value="F:transmembrane transporter activity"/>
    <property type="evidence" value="ECO:0007669"/>
    <property type="project" value="UniProtKB-UniRule"/>
</dbReference>
<evidence type="ECO:0000313" key="12">
    <source>
        <dbReference type="EMBL" id="PNM64428.1"/>
    </source>
</evidence>
<keyword evidence="5 9" id="KW-0812">Transmembrane</keyword>
<dbReference type="Pfam" id="PF06808">
    <property type="entry name" value="DctM"/>
    <property type="match status" value="1"/>
</dbReference>
<comment type="function">
    <text evidence="8">Part of the tripartite ATP-independent periplasmic (TRAP) transport system.</text>
</comment>
<organism evidence="12 13">
    <name type="scientific">Vibrio mimicus</name>
    <dbReference type="NCBI Taxonomy" id="674"/>
    <lineage>
        <taxon>Bacteria</taxon>
        <taxon>Pseudomonadati</taxon>
        <taxon>Pseudomonadota</taxon>
        <taxon>Gammaproteobacteria</taxon>
        <taxon>Vibrionales</taxon>
        <taxon>Vibrionaceae</taxon>
        <taxon>Vibrio</taxon>
    </lineage>
</organism>
<dbReference type="PANTHER" id="PTHR33362:SF2">
    <property type="entry name" value="TRAP TRANSPORTER LARGE PERMEASE PROTEIN"/>
    <property type="match status" value="1"/>
</dbReference>
<evidence type="ECO:0000256" key="6">
    <source>
        <dbReference type="ARBA" id="ARBA00022989"/>
    </source>
</evidence>
<feature type="transmembrane region" description="Helical" evidence="9">
    <location>
        <begin position="457"/>
        <end position="474"/>
    </location>
</feature>
<name>A0A2J9VKX7_VIBMI</name>
<accession>A0A2J9VKX7</accession>
<dbReference type="Proteomes" id="UP000053748">
    <property type="component" value="Unassembled WGS sequence"/>
</dbReference>
<reference evidence="12" key="1">
    <citation type="submission" date="2017-12" db="EMBL/GenBank/DDBJ databases">
        <title>FDA dAtabase for Regulatory Grade micrObial Sequences (FDA-ARGOS): Supporting development and validation of Infectious Disease Dx tests.</title>
        <authorList>
            <person name="Hoffmann M."/>
            <person name="Allard M."/>
            <person name="Evans P."/>
            <person name="Brown E."/>
            <person name="Tallon L.J."/>
            <person name="Sadzewicz L."/>
            <person name="Sengamalay N."/>
            <person name="Ott S."/>
            <person name="Godinez A."/>
            <person name="Nagaraj S."/>
            <person name="Vavikolanu K."/>
            <person name="Aluvathingal J."/>
            <person name="Nadendla S."/>
            <person name="Hobson J."/>
            <person name="Sichtig H."/>
        </authorList>
    </citation>
    <scope>NUCLEOTIDE SEQUENCE [LARGE SCALE GENOMIC DNA]</scope>
    <source>
        <strain evidence="12">FDAARGOS_113</strain>
    </source>
</reference>
<gene>
    <name evidence="12" type="ORF">AL544_005810</name>
</gene>
<feature type="transmembrane region" description="Helical" evidence="9">
    <location>
        <begin position="28"/>
        <end position="49"/>
    </location>
</feature>
<feature type="transmembrane region" description="Helical" evidence="9">
    <location>
        <begin position="179"/>
        <end position="196"/>
    </location>
</feature>
<feature type="transmembrane region" description="Helical" evidence="9">
    <location>
        <begin position="138"/>
        <end position="159"/>
    </location>
</feature>
<keyword evidence="7 9" id="KW-0472">Membrane</keyword>
<feature type="domain" description="TRAP C4-dicarboxylate transport system permease DctM subunit" evidence="11">
    <location>
        <begin position="218"/>
        <end position="631"/>
    </location>
</feature>
<evidence type="ECO:0000259" key="11">
    <source>
        <dbReference type="Pfam" id="PF06808"/>
    </source>
</evidence>
<feature type="transmembrane region" description="Helical" evidence="9">
    <location>
        <begin position="69"/>
        <end position="93"/>
    </location>
</feature>
<protein>
    <submittedName>
        <fullName evidence="12">C4-dicarboxylate ABC transporter</fullName>
    </submittedName>
</protein>
<feature type="transmembrane region" description="Helical" evidence="9">
    <location>
        <begin position="528"/>
        <end position="545"/>
    </location>
</feature>
<feature type="transmembrane region" description="Helical" evidence="9">
    <location>
        <begin position="311"/>
        <end position="339"/>
    </location>
</feature>
<evidence type="ECO:0000256" key="7">
    <source>
        <dbReference type="ARBA" id="ARBA00023136"/>
    </source>
</evidence>
<evidence type="ECO:0000256" key="3">
    <source>
        <dbReference type="ARBA" id="ARBA00022475"/>
    </source>
</evidence>
<dbReference type="InterPro" id="IPR004681">
    <property type="entry name" value="TRAP_DctM"/>
</dbReference>
<proteinExistence type="predicted"/>
<dbReference type="InterPro" id="IPR010656">
    <property type="entry name" value="DctM"/>
</dbReference>
<dbReference type="OrthoDB" id="9796052at2"/>
<evidence type="ECO:0000256" key="1">
    <source>
        <dbReference type="ARBA" id="ARBA00004429"/>
    </source>
</evidence>
<keyword evidence="4 8" id="KW-0997">Cell inner membrane</keyword>
<dbReference type="GO" id="GO:0005886">
    <property type="term" value="C:plasma membrane"/>
    <property type="evidence" value="ECO:0007669"/>
    <property type="project" value="UniProtKB-SubCell"/>
</dbReference>
<feature type="transmembrane region" description="Helical" evidence="9">
    <location>
        <begin position="216"/>
        <end position="245"/>
    </location>
</feature>
<dbReference type="EMBL" id="LOSJ02000001">
    <property type="protein sequence ID" value="PNM64428.1"/>
    <property type="molecule type" value="Genomic_DNA"/>
</dbReference>
<dbReference type="Pfam" id="PF04290">
    <property type="entry name" value="DctQ"/>
    <property type="match status" value="1"/>
</dbReference>
<feature type="transmembrane region" description="Helical" evidence="9">
    <location>
        <begin position="381"/>
        <end position="408"/>
    </location>
</feature>
<evidence type="ECO:0000259" key="10">
    <source>
        <dbReference type="Pfam" id="PF04290"/>
    </source>
</evidence>
<feature type="transmembrane region" description="Helical" evidence="9">
    <location>
        <begin position="552"/>
        <end position="570"/>
    </location>
</feature>